<proteinExistence type="inferred from homology"/>
<comment type="subcellular location">
    <subcellularLocation>
        <location evidence="6">Cytoplasm</location>
    </subcellularLocation>
    <text evidence="6">Membrane-associated.</text>
</comment>
<dbReference type="RefSeq" id="WP_047791301.1">
    <property type="nucleotide sequence ID" value="NZ_CP011856.1"/>
</dbReference>
<dbReference type="STRING" id="315358.SERIO_v1c04760"/>
<dbReference type="HAMAP" id="MF_02207">
    <property type="entry name" value="MreB"/>
    <property type="match status" value="1"/>
</dbReference>
<dbReference type="GO" id="GO:0008360">
    <property type="term" value="P:regulation of cell shape"/>
    <property type="evidence" value="ECO:0007669"/>
    <property type="project" value="UniProtKB-UniRule"/>
</dbReference>
<evidence type="ECO:0000256" key="2">
    <source>
        <dbReference type="ARBA" id="ARBA00022741"/>
    </source>
</evidence>
<dbReference type="KEGG" id="seri:SERIO_v1c04760"/>
<comment type="similarity">
    <text evidence="5 6">Belongs to the FtsA/MreB family.</text>
</comment>
<keyword evidence="8" id="KW-1185">Reference proteome</keyword>
<dbReference type="GO" id="GO:0005737">
    <property type="term" value="C:cytoplasm"/>
    <property type="evidence" value="ECO:0007669"/>
    <property type="project" value="UniProtKB-SubCell"/>
</dbReference>
<evidence type="ECO:0000256" key="6">
    <source>
        <dbReference type="HAMAP-Rule" id="MF_02207"/>
    </source>
</evidence>
<evidence type="ECO:0000313" key="7">
    <source>
        <dbReference type="EMBL" id="AKM54055.1"/>
    </source>
</evidence>
<dbReference type="PANTHER" id="PTHR42749">
    <property type="entry name" value="CELL SHAPE-DETERMINING PROTEIN MREB"/>
    <property type="match status" value="1"/>
</dbReference>
<protein>
    <recommendedName>
        <fullName evidence="6">Cell shape-determining protein MreB</fullName>
    </recommendedName>
</protein>
<evidence type="ECO:0000256" key="5">
    <source>
        <dbReference type="ARBA" id="ARBA00023458"/>
    </source>
</evidence>
<reference evidence="7 8" key="1">
    <citation type="journal article" date="2015" name="Genome Biol. Evol.">
        <title>Found and Lost: The Fates of Horizontally Acquired Genes in Arthropod-Symbiotic Spiroplasma.</title>
        <authorList>
            <person name="Lo W.S."/>
            <person name="Gasparich G.E."/>
            <person name="Kuo C.H."/>
        </authorList>
    </citation>
    <scope>NUCLEOTIDE SEQUENCE [LARGE SCALE GENOMIC DNA]</scope>
    <source>
        <strain evidence="8">TDA-040725-5</strain>
    </source>
</reference>
<dbReference type="CDD" id="cd10225">
    <property type="entry name" value="ASKHA_NBD_MreB-like"/>
    <property type="match status" value="1"/>
</dbReference>
<dbReference type="InterPro" id="IPR056546">
    <property type="entry name" value="MreB_MamK-like"/>
</dbReference>
<dbReference type="SUPFAM" id="SSF53067">
    <property type="entry name" value="Actin-like ATPase domain"/>
    <property type="match status" value="2"/>
</dbReference>
<feature type="binding site" evidence="6">
    <location>
        <begin position="162"/>
        <end position="164"/>
    </location>
    <ligand>
        <name>ATP</name>
        <dbReference type="ChEBI" id="CHEBI:30616"/>
    </ligand>
</feature>
<gene>
    <name evidence="7" type="primary">mreB1</name>
    <name evidence="6" type="synonym">mreB</name>
    <name evidence="7" type="ORF">SERIO_v1c04760</name>
</gene>
<dbReference type="GO" id="GO:0005524">
    <property type="term" value="F:ATP binding"/>
    <property type="evidence" value="ECO:0007669"/>
    <property type="project" value="UniProtKB-KW"/>
</dbReference>
<dbReference type="NCBIfam" id="NF010539">
    <property type="entry name" value="PRK13927.1"/>
    <property type="match status" value="1"/>
</dbReference>
<dbReference type="PATRIC" id="fig|743698.3.peg.477"/>
<comment type="subunit">
    <text evidence="6">Forms polymers.</text>
</comment>
<reference evidence="8" key="2">
    <citation type="submission" date="2015-06" db="EMBL/GenBank/DDBJ databases">
        <title>Complete genome sequence of Spiroplasma eriocheiris TDA-040725-5 (DSM 21848).</title>
        <authorList>
            <person name="Lo W.-S."/>
            <person name="Kuo C.-H."/>
        </authorList>
    </citation>
    <scope>NUCLEOTIDE SEQUENCE [LARGE SCALE GENOMIC DNA]</scope>
    <source>
        <strain evidence="8">TDA-040725-5</strain>
    </source>
</reference>
<accession>A0A0H3XI00</accession>
<dbReference type="PRINTS" id="PR01652">
    <property type="entry name" value="SHAPEPROTEIN"/>
</dbReference>
<keyword evidence="3 6" id="KW-0067">ATP-binding</keyword>
<dbReference type="GO" id="GO:0000902">
    <property type="term" value="P:cell morphogenesis"/>
    <property type="evidence" value="ECO:0007669"/>
    <property type="project" value="InterPro"/>
</dbReference>
<comment type="function">
    <text evidence="6">Forms membrane-associated dynamic filaments that are essential for cell shape determination. Acts by regulating cell wall synthesis and cell elongation, and thus cell shape. A feedback loop between cell geometry and MreB localization may maintain elongated cell shape by targeting cell wall growth to regions of negative cell wall curvature.</text>
</comment>
<sequence>MALINNKKPTFVSIDLGTAFTLVYISGSGIVYNEPSIVAYKIKENRIIAVGAEAYKMIGKGNKSIRIVRPMVDGVITDIRATEAQLKYIFNRLHVSKQLKGSVMLLACPSVITELEKNALKKIATNLGADRVFVEEEVKMAALGGGVDIYKPNGNLVVDMGGGTTDVAVLSSGDIVLSKSVKVAGNYLNDEILKYVRSQYGLEIGIKTAEMIKIEIGSLAKYPDERKMKVYGRDVVSGLPREIELVPEEIREVLKVPISRIIDLTVQVLEETPPELAGDIFQNGITICGGGGLIKGIATYFEDTLQLPAKIGEQPLLAVINGTKKFESDIYDIMRQEHIKNKELDY</sequence>
<evidence type="ECO:0000256" key="4">
    <source>
        <dbReference type="ARBA" id="ARBA00022960"/>
    </source>
</evidence>
<dbReference type="InterPro" id="IPR004753">
    <property type="entry name" value="MreB"/>
</dbReference>
<dbReference type="Proteomes" id="UP000035661">
    <property type="component" value="Chromosome"/>
</dbReference>
<feature type="binding site" evidence="6">
    <location>
        <begin position="290"/>
        <end position="293"/>
    </location>
    <ligand>
        <name>ATP</name>
        <dbReference type="ChEBI" id="CHEBI:30616"/>
    </ligand>
</feature>
<dbReference type="Pfam" id="PF06723">
    <property type="entry name" value="MreB_Mbl"/>
    <property type="match status" value="1"/>
</dbReference>
<dbReference type="InterPro" id="IPR043129">
    <property type="entry name" value="ATPase_NBD"/>
</dbReference>
<keyword evidence="1 6" id="KW-0963">Cytoplasm</keyword>
<keyword evidence="4 6" id="KW-0133">Cell shape</keyword>
<evidence type="ECO:0000313" key="8">
    <source>
        <dbReference type="Proteomes" id="UP000035661"/>
    </source>
</evidence>
<dbReference type="PANTHER" id="PTHR42749:SF1">
    <property type="entry name" value="CELL SHAPE-DETERMINING PROTEIN MREB"/>
    <property type="match status" value="1"/>
</dbReference>
<dbReference type="Gene3D" id="3.30.420.40">
    <property type="match status" value="3"/>
</dbReference>
<evidence type="ECO:0000256" key="3">
    <source>
        <dbReference type="ARBA" id="ARBA00022840"/>
    </source>
</evidence>
<dbReference type="EMBL" id="CP011856">
    <property type="protein sequence ID" value="AKM54055.1"/>
    <property type="molecule type" value="Genomic_DNA"/>
</dbReference>
<comment type="caution">
    <text evidence="6">Lacks conserved residue(s) required for the propagation of feature annotation.</text>
</comment>
<organism evidence="7 8">
    <name type="scientific">Spiroplasma eriocheiris</name>
    <dbReference type="NCBI Taxonomy" id="315358"/>
    <lineage>
        <taxon>Bacteria</taxon>
        <taxon>Bacillati</taxon>
        <taxon>Mycoplasmatota</taxon>
        <taxon>Mollicutes</taxon>
        <taxon>Entomoplasmatales</taxon>
        <taxon>Spiroplasmataceae</taxon>
        <taxon>Spiroplasma</taxon>
    </lineage>
</organism>
<evidence type="ECO:0000256" key="1">
    <source>
        <dbReference type="ARBA" id="ARBA00022490"/>
    </source>
</evidence>
<dbReference type="AlphaFoldDB" id="A0A0H3XI00"/>
<feature type="binding site" evidence="6">
    <location>
        <begin position="210"/>
        <end position="213"/>
    </location>
    <ligand>
        <name>ATP</name>
        <dbReference type="ChEBI" id="CHEBI:30616"/>
    </ligand>
</feature>
<name>A0A0H3XI00_9MOLU</name>
<dbReference type="SMR" id="A0A0H3XI00"/>
<keyword evidence="2 6" id="KW-0547">Nucleotide-binding</keyword>